<evidence type="ECO:0000313" key="3">
    <source>
        <dbReference type="EMBL" id="PVX72280.1"/>
    </source>
</evidence>
<sequence>MNLHTALRMAFLAGASAFAGVGTAHAQDNSGADRPTTAPTTESSGAKANGVYPAPSHGVEQGVPAGKRGQTTRTTHSANHKPHHAKRPASGATSATKATTAHGASGAAMRRGSDDAQT</sequence>
<evidence type="ECO:0000256" key="1">
    <source>
        <dbReference type="SAM" id="MobiDB-lite"/>
    </source>
</evidence>
<dbReference type="RefSeq" id="WP_116614135.1">
    <property type="nucleotide sequence ID" value="NZ_QEOB01000025.1"/>
</dbReference>
<comment type="caution">
    <text evidence="3">The sequence shown here is derived from an EMBL/GenBank/DDBJ whole genome shotgun (WGS) entry which is preliminary data.</text>
</comment>
<keyword evidence="2" id="KW-0732">Signal</keyword>
<name>A0ABX5KAZ5_9BURK</name>
<feature type="region of interest" description="Disordered" evidence="1">
    <location>
        <begin position="22"/>
        <end position="118"/>
    </location>
</feature>
<feature type="compositionally biased region" description="Basic residues" evidence="1">
    <location>
        <begin position="78"/>
        <end position="87"/>
    </location>
</feature>
<dbReference type="Proteomes" id="UP000245712">
    <property type="component" value="Unassembled WGS sequence"/>
</dbReference>
<proteinExistence type="predicted"/>
<evidence type="ECO:0000313" key="4">
    <source>
        <dbReference type="Proteomes" id="UP000245712"/>
    </source>
</evidence>
<dbReference type="EMBL" id="QEOB01000025">
    <property type="protein sequence ID" value="PVX72280.1"/>
    <property type="molecule type" value="Genomic_DNA"/>
</dbReference>
<reference evidence="3 4" key="1">
    <citation type="submission" date="2018-05" db="EMBL/GenBank/DDBJ databases">
        <title>Genomic Encyclopedia of Type Strains, Phase IV (KMG-V): Genome sequencing to study the core and pangenomes of soil and plant-associated prokaryotes.</title>
        <authorList>
            <person name="Whitman W."/>
        </authorList>
    </citation>
    <scope>NUCLEOTIDE SEQUENCE [LARGE SCALE GENOMIC DNA]</scope>
    <source>
        <strain evidence="3 4">SCZa-39</strain>
    </source>
</reference>
<feature type="chain" id="PRO_5045855083" evidence="2">
    <location>
        <begin position="27"/>
        <end position="118"/>
    </location>
</feature>
<evidence type="ECO:0000256" key="2">
    <source>
        <dbReference type="SAM" id="SignalP"/>
    </source>
</evidence>
<feature type="compositionally biased region" description="Low complexity" evidence="1">
    <location>
        <begin position="89"/>
        <end position="108"/>
    </location>
</feature>
<feature type="signal peptide" evidence="2">
    <location>
        <begin position="1"/>
        <end position="26"/>
    </location>
</feature>
<protein>
    <submittedName>
        <fullName evidence="3">Uncharacterized protein</fullName>
    </submittedName>
</protein>
<keyword evidence="4" id="KW-1185">Reference proteome</keyword>
<organism evidence="3 4">
    <name type="scientific">Paraburkholderia unamae</name>
    <dbReference type="NCBI Taxonomy" id="219649"/>
    <lineage>
        <taxon>Bacteria</taxon>
        <taxon>Pseudomonadati</taxon>
        <taxon>Pseudomonadota</taxon>
        <taxon>Betaproteobacteria</taxon>
        <taxon>Burkholderiales</taxon>
        <taxon>Burkholderiaceae</taxon>
        <taxon>Paraburkholderia</taxon>
    </lineage>
</organism>
<accession>A0ABX5KAZ5</accession>
<gene>
    <name evidence="3" type="ORF">C7402_12595</name>
</gene>
<feature type="compositionally biased region" description="Polar residues" evidence="1">
    <location>
        <begin position="37"/>
        <end position="46"/>
    </location>
</feature>